<gene>
    <name evidence="1" type="ORF">DDF67_00245</name>
</gene>
<comment type="caution">
    <text evidence="1">The sequence shown here is derived from an EMBL/GenBank/DDBJ whole genome shotgun (WGS) entry which is preliminary data.</text>
</comment>
<reference evidence="1 2" key="1">
    <citation type="submission" date="2018-04" db="EMBL/GenBank/DDBJ databases">
        <title>The genome sequence of Caulobacter sp. 744.</title>
        <authorList>
            <person name="Gao J."/>
            <person name="Sun J."/>
        </authorList>
    </citation>
    <scope>NUCLEOTIDE SEQUENCE [LARGE SCALE GENOMIC DNA]</scope>
    <source>
        <strain evidence="1 2">774</strain>
    </source>
</reference>
<dbReference type="EMBL" id="QDKQ01000004">
    <property type="protein sequence ID" value="PVM94189.1"/>
    <property type="molecule type" value="Genomic_DNA"/>
</dbReference>
<dbReference type="OrthoDB" id="8479031at2"/>
<keyword evidence="2" id="KW-1185">Reference proteome</keyword>
<organism evidence="1 2">
    <name type="scientific">Caulobacter endophyticus</name>
    <dbReference type="NCBI Taxonomy" id="2172652"/>
    <lineage>
        <taxon>Bacteria</taxon>
        <taxon>Pseudomonadati</taxon>
        <taxon>Pseudomonadota</taxon>
        <taxon>Alphaproteobacteria</taxon>
        <taxon>Caulobacterales</taxon>
        <taxon>Caulobacteraceae</taxon>
        <taxon>Caulobacter</taxon>
    </lineage>
</organism>
<protein>
    <submittedName>
        <fullName evidence="1">Uncharacterized protein</fullName>
    </submittedName>
</protein>
<evidence type="ECO:0000313" key="2">
    <source>
        <dbReference type="Proteomes" id="UP000245073"/>
    </source>
</evidence>
<evidence type="ECO:0000313" key="1">
    <source>
        <dbReference type="EMBL" id="PVM94189.1"/>
    </source>
</evidence>
<sequence length="347" mass="37917">MTVAPHRRFLDYLEEHHHSALELLVKGRPAPNLALQDACDVVYTLELIGQTGLIGPDGAQAFWDHARRWRLAGGLNAAAPDAPSANVHLTAYALGALRLLLSHDLLVARPLFAVDGWKISDLLDADARPKWPKKWSHHSWRVSHWIGGSASIVLSLWALDPAGAERRGVPAVDSVLKAADSLIDPRTGLLKCYKSDLVQKGFRALYRLRHDPDAGDVGGIVHLHWVNYATGRLPYKAAAPLFERSVAVSHNQPFIEAAPYCLDFDIVQIIRTSADGPDLPDQQKARAAAFIDDIARFFETHLNGGYALHKLPGALATQHEAALILGQAELAPLGIAPIDIIKRAGWI</sequence>
<proteinExistence type="predicted"/>
<accession>A0A2T9KE58</accession>
<dbReference type="Proteomes" id="UP000245073">
    <property type="component" value="Unassembled WGS sequence"/>
</dbReference>
<dbReference type="RefSeq" id="WP_109098976.1">
    <property type="nucleotide sequence ID" value="NZ_QDKQ01000004.1"/>
</dbReference>
<name>A0A2T9KE58_9CAUL</name>
<dbReference type="AlphaFoldDB" id="A0A2T9KE58"/>